<dbReference type="Proteomes" id="UP001419910">
    <property type="component" value="Unassembled WGS sequence"/>
</dbReference>
<dbReference type="Pfam" id="PF13289">
    <property type="entry name" value="SIR2_2"/>
    <property type="match status" value="1"/>
</dbReference>
<evidence type="ECO:0000313" key="2">
    <source>
        <dbReference type="Proteomes" id="UP001419910"/>
    </source>
</evidence>
<gene>
    <name evidence="1" type="ORF">ABC974_04160</name>
</gene>
<dbReference type="RefSeq" id="WP_343890820.1">
    <property type="nucleotide sequence ID" value="NZ_BAAAEH010000035.1"/>
</dbReference>
<organism evidence="1 2">
    <name type="scientific">Sphingomonas oligophenolica</name>
    <dbReference type="NCBI Taxonomy" id="301154"/>
    <lineage>
        <taxon>Bacteria</taxon>
        <taxon>Pseudomonadati</taxon>
        <taxon>Pseudomonadota</taxon>
        <taxon>Alphaproteobacteria</taxon>
        <taxon>Sphingomonadales</taxon>
        <taxon>Sphingomonadaceae</taxon>
        <taxon>Sphingomonas</taxon>
    </lineage>
</organism>
<evidence type="ECO:0000313" key="1">
    <source>
        <dbReference type="EMBL" id="MEN2788810.1"/>
    </source>
</evidence>
<comment type="caution">
    <text evidence="1">The sequence shown here is derived from an EMBL/GenBank/DDBJ whole genome shotgun (WGS) entry which is preliminary data.</text>
</comment>
<name>A0ABU9XZ44_9SPHN</name>
<keyword evidence="2" id="KW-1185">Reference proteome</keyword>
<protein>
    <submittedName>
        <fullName evidence="1">SIR2 family protein</fullName>
    </submittedName>
</protein>
<reference evidence="1 2" key="1">
    <citation type="submission" date="2024-05" db="EMBL/GenBank/DDBJ databases">
        <authorList>
            <person name="Liu Q."/>
            <person name="Xin Y.-H."/>
        </authorList>
    </citation>
    <scope>NUCLEOTIDE SEQUENCE [LARGE SCALE GENOMIC DNA]</scope>
    <source>
        <strain evidence="1 2">CGMCC 1.10181</strain>
    </source>
</reference>
<sequence>MRFVQNGPIFPNELLSARDEGQVIFFCGSGVSLARAHLPDFYGLADDVLEHLHAASNSRARAVIAASRAVSVRGVEGLIPADRAFSILEQEFDVPRVRAAVAASLKPKVDDLSAHQALIDLSRGTDGEVRLVTTNFDRLFEACDPNIAWHTAPDLPSPNRLAAFKGIMHLHGVLDLDGRAPLEEEFVISSADFGRAYLSEGWATRFIRSLMERYQIVFVGYTANDPPVQYLLEALNTRSATFQPMYALQAGDDELAEALWLHKGVTPIAFNAANNYAALWDSLLAWAERAHDPRGWEADVGDNLTALFRDWVAVLERILPADPELVRAALAHWLRRSDAVANRLTIWTVTAAGLLSDHDAARRLIALNDDGFWDRDHQRDLLHAIVNRWTGFQPSDLKDIEDRILRGPDIYDGETADMHNKRAAYYALERLHWLRLKGCAFTFDFETEAQRLRERCPEWSPRVGEEAANSIEIKVYSVGERTEFDALLDIPIADVAGAALAMDHQRIDVQTVLRPFRGLSRKMPVRSLAALRHAASPPSLRLWEDFLLPDERNETTPRLPVATACVLSALAPADLAHILRPVALWVEKWEAKLRADAPDIEASLWSNLLGALEQHTERAGSAVLTTGSKHDWLMEAINSPTGILAGVAVHQSSTDAPEGLLPACWIDRLRRMVELDGDPGRYAVVTANQNLSFLNARAGTFARDQLLRFKAGDPDDQAAFWTGVFRAQGLSADLHRILNQDIVEAARAAGTGRNETAPLSALLLRCWAIDELRESDDAISANTLREVILDTSDEFRRQLLQIIRRWWREPAWQERALELLQSVWPRQRVARSAGVTDAVATLIIDGDDRFPELLAAAGDLLEPLPGMAATWSYDEKRLKSLAARFPADMLDFLYRVLAEDAANWPFRIEGIVEDLEASVVAKDSRLQELRRRWAARGLWN</sequence>
<proteinExistence type="predicted"/>
<accession>A0ABU9XZ44</accession>
<dbReference type="EMBL" id="JBDIME010000002">
    <property type="protein sequence ID" value="MEN2788810.1"/>
    <property type="molecule type" value="Genomic_DNA"/>
</dbReference>